<reference evidence="2" key="1">
    <citation type="journal article" date="2003" name="Arch. Microbiol.">
        <title>Identification of a gene cluster encoding meilingmycin biosynthesis among multiple polyketide synthase contigs isolated from Streptomyces nanchangensis NS3226.</title>
        <authorList>
            <person name="Sun Y."/>
            <person name="Zhou X."/>
            <person name="Tu G."/>
            <person name="Deng Z."/>
        </authorList>
    </citation>
    <scope>NUCLEOTIDE SEQUENCE</scope>
    <source>
        <strain evidence="2">NS3226</strain>
    </source>
</reference>
<evidence type="ECO:0000256" key="1">
    <source>
        <dbReference type="SAM" id="MobiDB-lite"/>
    </source>
</evidence>
<evidence type="ECO:0000313" key="2">
    <source>
        <dbReference type="EMBL" id="ADC45571.1"/>
    </source>
</evidence>
<accession>D6C4B0</accession>
<feature type="compositionally biased region" description="Low complexity" evidence="1">
    <location>
        <begin position="30"/>
        <end position="49"/>
    </location>
</feature>
<feature type="compositionally biased region" description="Gly residues" evidence="1">
    <location>
        <begin position="1"/>
        <end position="14"/>
    </location>
</feature>
<proteinExistence type="predicted"/>
<sequence>MVAVAGCGGGGRGGSRAAESDRPSEPQRTSAAPSPSAPSPSASSPSAPAAIRLSPADLQGRWWTWAASEETSTNPVADEDGRSCHRNQPDDVWFLAGTFGGQVERTCTVPSGRPVAFPLINLVGDAADCADFMETASGTASLDGRDISPDRYLGTTITGTAAPGNPVTDSSGRFSGTGCGLWVQLPPLKAGKHTLKIRGRSADFTVAVDYALTVAAPSTV</sequence>
<reference evidence="2" key="2">
    <citation type="journal article" date="2010" name="Appl. Environ. Microbiol.">
        <title>Cloning of separate meilingmycin biosynthesis gene clusters by use of acyltransferase-ketoreductase didomain PCR amplification.</title>
        <authorList>
            <person name="He Y."/>
            <person name="Sun Y."/>
            <person name="Liu T."/>
            <person name="Zhou X."/>
            <person name="Bai L."/>
            <person name="Deng Z."/>
        </authorList>
    </citation>
    <scope>NUCLEOTIDE SEQUENCE</scope>
    <source>
        <strain evidence="2">NS3226</strain>
    </source>
</reference>
<dbReference type="AlphaFoldDB" id="D6C4B0"/>
<feature type="region of interest" description="Disordered" evidence="1">
    <location>
        <begin position="1"/>
        <end position="49"/>
    </location>
</feature>
<name>D6C4B0_9ACTN</name>
<dbReference type="EMBL" id="FJ952082">
    <property type="protein sequence ID" value="ADC45571.1"/>
    <property type="molecule type" value="Genomic_DNA"/>
</dbReference>
<organism evidence="2">
    <name type="scientific">Streptomyces nanchangensis</name>
    <dbReference type="NCBI Taxonomy" id="204925"/>
    <lineage>
        <taxon>Bacteria</taxon>
        <taxon>Bacillati</taxon>
        <taxon>Actinomycetota</taxon>
        <taxon>Actinomycetes</taxon>
        <taxon>Kitasatosporales</taxon>
        <taxon>Streptomycetaceae</taxon>
        <taxon>Streptomyces</taxon>
    </lineage>
</organism>
<protein>
    <submittedName>
        <fullName evidence="2">Uncharacterized protein</fullName>
    </submittedName>
</protein>